<dbReference type="PANTHER" id="PTHR32494">
    <property type="entry name" value="ALLANTOATE DEIMINASE-RELATED"/>
    <property type="match status" value="1"/>
</dbReference>
<dbReference type="Pfam" id="PF07687">
    <property type="entry name" value="M20_dimer"/>
    <property type="match status" value="1"/>
</dbReference>
<proteinExistence type="inferred from homology"/>
<comment type="similarity">
    <text evidence="1">Belongs to the peptidase M20 family.</text>
</comment>
<dbReference type="EMBL" id="REFR01000009">
    <property type="protein sequence ID" value="RMB12065.1"/>
    <property type="molecule type" value="Genomic_DNA"/>
</dbReference>
<evidence type="ECO:0000256" key="3">
    <source>
        <dbReference type="PIRSR" id="PIRSR001235-1"/>
    </source>
</evidence>
<dbReference type="InterPro" id="IPR010158">
    <property type="entry name" value="Amidase_Cbmase"/>
</dbReference>
<feature type="binding site" evidence="3">
    <location>
        <position position="404"/>
    </location>
    <ligand>
        <name>Zn(2+)</name>
        <dbReference type="ChEBI" id="CHEBI:29105"/>
        <label>2</label>
    </ligand>
</feature>
<dbReference type="InterPro" id="IPR011650">
    <property type="entry name" value="Peptidase_M20_dimer"/>
</dbReference>
<keyword evidence="7" id="KW-1185">Reference proteome</keyword>
<evidence type="ECO:0000259" key="5">
    <source>
        <dbReference type="Pfam" id="PF07687"/>
    </source>
</evidence>
<sequence length="437" mass="46056">MTGWKVWAMAFGAALAAMLPAVSADMDRAQPQRMQARIDALSQFGRNADGGVDRVAYSQADIDSRAWLMDEMRALGLDVRIDAGGNIIGARAGREPGLKPIVFGSHTDSVPGGGNYDGDVGVIAALEVIELLNDAGHKTRHPLEVINFSNEEGGLVGSLAYTGRLKAEAMSVETHAGMSIAEGIRAIGGNPDDVNADSVSPGDIAAFLELHIEQGAVLYRDGTHIGVVEGIVGIGWWDVTVEGFANHAGTTPMAGRRDAMVAASRLTLAINRIALEEPGRQVATVGRIKAFPGAPNVIPGRVEMSLEIRDLEQNKIDRMFSLIRQAAAGIASETGTDIGFQPVDVASHPAPTDPRMRRIIAEAAASLGYSARVMPSGAGHDAQDMVTIAPTGMIFVPSKDGISHSPQEYTAPEDMARGADVLLRSILEIDAGALTRD</sequence>
<reference evidence="6 7" key="1">
    <citation type="submission" date="2018-10" db="EMBL/GenBank/DDBJ databases">
        <title>Genomic Encyclopedia of Archaeal and Bacterial Type Strains, Phase II (KMG-II): from individual species to whole genera.</title>
        <authorList>
            <person name="Goeker M."/>
        </authorList>
    </citation>
    <scope>NUCLEOTIDE SEQUENCE [LARGE SCALE GENOMIC DNA]</scope>
    <source>
        <strain evidence="6 7">DSM 25217</strain>
    </source>
</reference>
<name>A0A3M0CT19_9PROT</name>
<evidence type="ECO:0000256" key="4">
    <source>
        <dbReference type="SAM" id="SignalP"/>
    </source>
</evidence>
<dbReference type="InterPro" id="IPR002933">
    <property type="entry name" value="Peptidase_M20"/>
</dbReference>
<dbReference type="GO" id="GO:0046872">
    <property type="term" value="F:metal ion binding"/>
    <property type="evidence" value="ECO:0007669"/>
    <property type="project" value="UniProtKB-KW"/>
</dbReference>
<comment type="caution">
    <text evidence="6">The sequence shown here is derived from an EMBL/GenBank/DDBJ whole genome shotgun (WGS) entry which is preliminary data.</text>
</comment>
<dbReference type="PANTHER" id="PTHR32494:SF5">
    <property type="entry name" value="ALLANTOATE AMIDOHYDROLASE"/>
    <property type="match status" value="1"/>
</dbReference>
<feature type="binding site" evidence="3">
    <location>
        <position position="211"/>
    </location>
    <ligand>
        <name>Zn(2+)</name>
        <dbReference type="ChEBI" id="CHEBI:29105"/>
        <label>1</label>
    </ligand>
</feature>
<feature type="binding site" evidence="3">
    <location>
        <position position="106"/>
    </location>
    <ligand>
        <name>Zn(2+)</name>
        <dbReference type="ChEBI" id="CHEBI:29105"/>
        <label>1</label>
    </ligand>
</feature>
<dbReference type="PIRSF" id="PIRSF001235">
    <property type="entry name" value="Amidase_carbamoylase"/>
    <property type="match status" value="1"/>
</dbReference>
<dbReference type="SUPFAM" id="SSF53187">
    <property type="entry name" value="Zn-dependent exopeptidases"/>
    <property type="match status" value="1"/>
</dbReference>
<keyword evidence="3" id="KW-0862">Zinc</keyword>
<dbReference type="GO" id="GO:0016813">
    <property type="term" value="F:hydrolase activity, acting on carbon-nitrogen (but not peptide) bonds, in linear amidines"/>
    <property type="evidence" value="ECO:0007669"/>
    <property type="project" value="InterPro"/>
</dbReference>
<dbReference type="InParanoid" id="A0A3M0CT19"/>
<comment type="cofactor">
    <cofactor evidence="3">
        <name>Zn(2+)</name>
        <dbReference type="ChEBI" id="CHEBI:29105"/>
    </cofactor>
    <text evidence="3">Binds 2 Zn(2+) ions per subunit.</text>
</comment>
<dbReference type="NCBIfam" id="NF006771">
    <property type="entry name" value="PRK09290.1-5"/>
    <property type="match status" value="1"/>
</dbReference>
<gene>
    <name evidence="6" type="ORF">BXY39_0555</name>
</gene>
<dbReference type="NCBIfam" id="TIGR01879">
    <property type="entry name" value="hydantase"/>
    <property type="match status" value="1"/>
</dbReference>
<dbReference type="SUPFAM" id="SSF55031">
    <property type="entry name" value="Bacterial exopeptidase dimerisation domain"/>
    <property type="match status" value="1"/>
</dbReference>
<feature type="binding site" evidence="3">
    <location>
        <position position="117"/>
    </location>
    <ligand>
        <name>Zn(2+)</name>
        <dbReference type="ChEBI" id="CHEBI:29105"/>
        <label>1</label>
    </ligand>
</feature>
<dbReference type="CDD" id="cd03884">
    <property type="entry name" value="M20_bAS"/>
    <property type="match status" value="1"/>
</dbReference>
<dbReference type="FunCoup" id="A0A3M0CT19">
    <property type="interactions" value="206"/>
</dbReference>
<keyword evidence="2 6" id="KW-0378">Hydrolase</keyword>
<keyword evidence="4" id="KW-0732">Signal</keyword>
<evidence type="ECO:0000256" key="1">
    <source>
        <dbReference type="ARBA" id="ARBA00006153"/>
    </source>
</evidence>
<dbReference type="InterPro" id="IPR036264">
    <property type="entry name" value="Bact_exopeptidase_dim_dom"/>
</dbReference>
<organism evidence="6 7">
    <name type="scientific">Eilatimonas milleporae</name>
    <dbReference type="NCBI Taxonomy" id="911205"/>
    <lineage>
        <taxon>Bacteria</taxon>
        <taxon>Pseudomonadati</taxon>
        <taxon>Pseudomonadota</taxon>
        <taxon>Alphaproteobacteria</taxon>
        <taxon>Kordiimonadales</taxon>
        <taxon>Kordiimonadaceae</taxon>
        <taxon>Eilatimonas</taxon>
    </lineage>
</organism>
<feature type="binding site" evidence="3">
    <location>
        <position position="152"/>
    </location>
    <ligand>
        <name>Zn(2+)</name>
        <dbReference type="ChEBI" id="CHEBI:29105"/>
        <label>2</label>
    </ligand>
</feature>
<evidence type="ECO:0000313" key="7">
    <source>
        <dbReference type="Proteomes" id="UP000271227"/>
    </source>
</evidence>
<keyword evidence="3" id="KW-0479">Metal-binding</keyword>
<dbReference type="Gene3D" id="3.40.630.10">
    <property type="entry name" value="Zn peptidases"/>
    <property type="match status" value="1"/>
</dbReference>
<dbReference type="Proteomes" id="UP000271227">
    <property type="component" value="Unassembled WGS sequence"/>
</dbReference>
<accession>A0A3M0CT19</accession>
<dbReference type="AlphaFoldDB" id="A0A3M0CT19"/>
<dbReference type="Pfam" id="PF01546">
    <property type="entry name" value="Peptidase_M20"/>
    <property type="match status" value="1"/>
</dbReference>
<feature type="chain" id="PRO_5018061289" evidence="4">
    <location>
        <begin position="24"/>
        <end position="437"/>
    </location>
</feature>
<protein>
    <submittedName>
        <fullName evidence="6">N-carbamoyl-L-amino-acid hydrolase</fullName>
    </submittedName>
</protein>
<dbReference type="RefSeq" id="WP_211332041.1">
    <property type="nucleotide sequence ID" value="NZ_REFR01000009.1"/>
</dbReference>
<feature type="signal peptide" evidence="4">
    <location>
        <begin position="1"/>
        <end position="23"/>
    </location>
</feature>
<feature type="domain" description="Peptidase M20 dimerisation" evidence="5">
    <location>
        <begin position="232"/>
        <end position="328"/>
    </location>
</feature>
<dbReference type="Gene3D" id="3.30.70.360">
    <property type="match status" value="1"/>
</dbReference>
<feature type="binding site" evidence="3">
    <location>
        <position position="117"/>
    </location>
    <ligand>
        <name>Zn(2+)</name>
        <dbReference type="ChEBI" id="CHEBI:29105"/>
        <label>2</label>
    </ligand>
</feature>
<evidence type="ECO:0000313" key="6">
    <source>
        <dbReference type="EMBL" id="RMB12065.1"/>
    </source>
</evidence>
<evidence type="ECO:0000256" key="2">
    <source>
        <dbReference type="ARBA" id="ARBA00022801"/>
    </source>
</evidence>